<evidence type="ECO:0008006" key="4">
    <source>
        <dbReference type="Google" id="ProtNLM"/>
    </source>
</evidence>
<evidence type="ECO:0000313" key="3">
    <source>
        <dbReference type="Proteomes" id="UP000722791"/>
    </source>
</evidence>
<feature type="region of interest" description="Disordered" evidence="1">
    <location>
        <begin position="597"/>
        <end position="652"/>
    </location>
</feature>
<feature type="region of interest" description="Disordered" evidence="1">
    <location>
        <begin position="1324"/>
        <end position="1357"/>
    </location>
</feature>
<proteinExistence type="predicted"/>
<feature type="region of interest" description="Disordered" evidence="1">
    <location>
        <begin position="304"/>
        <end position="422"/>
    </location>
</feature>
<protein>
    <recommendedName>
        <fullName evidence="4">SET domain-containing protein</fullName>
    </recommendedName>
</protein>
<dbReference type="InterPro" id="IPR046341">
    <property type="entry name" value="SET_dom_sf"/>
</dbReference>
<feature type="region of interest" description="Disordered" evidence="1">
    <location>
        <begin position="1263"/>
        <end position="1295"/>
    </location>
</feature>
<feature type="compositionally biased region" description="Acidic residues" evidence="1">
    <location>
        <begin position="343"/>
        <end position="361"/>
    </location>
</feature>
<dbReference type="Proteomes" id="UP000722791">
    <property type="component" value="Unassembled WGS sequence"/>
</dbReference>
<dbReference type="Gene3D" id="2.170.270.10">
    <property type="entry name" value="SET domain"/>
    <property type="match status" value="1"/>
</dbReference>
<gene>
    <name evidence="2" type="ORF">Vretimale_18139</name>
</gene>
<dbReference type="SUPFAM" id="SSF82199">
    <property type="entry name" value="SET domain"/>
    <property type="match status" value="1"/>
</dbReference>
<feature type="region of interest" description="Disordered" evidence="1">
    <location>
        <begin position="1612"/>
        <end position="1658"/>
    </location>
</feature>
<feature type="compositionally biased region" description="Low complexity" evidence="1">
    <location>
        <begin position="1638"/>
        <end position="1656"/>
    </location>
</feature>
<name>A0A8J4GUD2_9CHLO</name>
<dbReference type="EMBL" id="BNCQ01000063">
    <property type="protein sequence ID" value="GIM15280.1"/>
    <property type="molecule type" value="Genomic_DNA"/>
</dbReference>
<dbReference type="CDD" id="cd08161">
    <property type="entry name" value="SET"/>
    <property type="match status" value="1"/>
</dbReference>
<feature type="region of interest" description="Disordered" evidence="1">
    <location>
        <begin position="1549"/>
        <end position="1568"/>
    </location>
</feature>
<feature type="region of interest" description="Disordered" evidence="1">
    <location>
        <begin position="1458"/>
        <end position="1518"/>
    </location>
</feature>
<evidence type="ECO:0000256" key="1">
    <source>
        <dbReference type="SAM" id="MobiDB-lite"/>
    </source>
</evidence>
<feature type="compositionally biased region" description="Basic and acidic residues" evidence="1">
    <location>
        <begin position="1263"/>
        <end position="1273"/>
    </location>
</feature>
<sequence>MALCTGGASKYRRVLSTKFIESGYLCITLDRREGGGELVRACLARYGAESLCDDDNVKYSRFDVALYNIHGIKYEIALVGHAAHRRKKEWKFVRIREWLAASDIRDGTLVEFRHGPDGRIVFEVIAQTFPAGTSPGANGSGRKPYGAAEGNGGYVAALGQGLAHPLHEEITLTQSMYSSSHLCFHPLSQLAAMGLASRLSGDRKYDVLVRDEVRHGTLYECQMWPYGGDGGPGQAGSAVRWRLVGLGPFFRLHNLAPGDKVMVTLSPAEGPMLLRVARLRGFDEPDQAPKVKIEVMVAAAARSQGCKDGAGGNSSSSSSGSGSDSEHTDGTCGSGDGSSSTDTVDDDADGSEEDDDDDDDYDYRSAGRNPPSQPTPATGTKRGRHAKATAAGAPGRGRSGSAAAAVPPEATAQPPKKRRRIESSAMAEGLFDPCCGKALTDSDFYAVNVSRAMCSPQGVFKALMGREMPVQLTLRAEAGAEEFSWKVWIRACSSKSPNQLRLTSMGAVMNHFGLVSGDVILCAATDDPLTYIVTCWRVSSLAAADGGASGPKLEQLWPSSQPDRRAGRVSGAAAATAMAAAGIGSAAAADRRCATARCESTSDKEDNIPLATRMALARAPEPDGGGDGDGRRRARSSSVGNAGLSLPHAKGGVTSEHALAAATRDVRPAAAPPSLDTGPAIADPKTLRSQPPSLPALLPAPCGVQVKDEPGVGEGVAGAVHVGPVLGGDGTGAAAADHKPPLTARNARGCGSGWRPMNLCTVEGPVSTAREEEPPSSTIAVLTTPTTEEPEARPGSFPVALPASSITHPHGYVPDGPPALRPGELRICGLTFHPELRDLVERLQAVWVQGLKDPLARTDPIRHQMAILGVDIPTEAPGGSPHAGAAAAAAANDAAFTFRRHGLKRNVICNRLARMLGLMGEGCVSDSKLPEACPPWIADVRCCEDLERGGFGLEAANTLQANVVLGVMGGYVLPNVARVELMNYGACNPRVTEEMRRRAGEASVTAWQFLTDAFMLPYTWPSDVQPDLRHHHQQQQQQMSTAVAATSVGAGQRGRCVSEQVKGAPAPQWQAWAAAAQGLPAASISMLGYGNLAALVNDPRVEPREWLPDNDLDSTAIADKANCMVLPVAVRGLVLPVMVTLRPISKGEQLLYDYGSQWWRRLMDAWEMLDAECLTPAQALWGLVPAEGSGKSDVPISAVAVSVPAELEAVEAAFDAAADMVGNAVPSVMSTDGAVIIPEPPAASPMVSPSALPSPHLNVSAERHGVAHADGSRQHRHSVPDGGSGGGGGGCSSRSADAAAMTAAAVPAATERCSRPPPLAVPLSESFFHGDSADRAIPRDRSQDRGQDRHRDRGLDRHRDRDLDRHRDRGLDRHRDRDLDRHRDRDLDRYRDPDLDHYRDPDLDPYRRKDHESGPRLLNREGREIRSRDDHWEFRSRSREREVRDDQLWNQRQRDDLLLRGPDNRGRRHGIDRETYEQEGWHHETERRLGDRDSRQRDDYSPRKQPGQDCSREGPFPNWERSFSERPLLDDRYYDHHRGVAAERQRRLEYGLRREPNNDVGQRRPSPPGCWVSELEYDDRYVPLWDQIGRGRDWSLRGGPPAPLPTEQYLDIGRSGGGVRGRTVGCGNTTDGGHQKGPQTQSQSQPQPQPQSEPSTKCMGDALFLGVTSGPWNGASDEAGKGGCRDGASKGAYGRVGKGGACVTGGGDGTVAVGGLPQLEAKPSSTKDGAAVAGCPLKKQMTGRDGSDHGSDDLRGVLIQTPPEDGEVAGGCGGLPLDTQWSATRCDISADEASLAVARVENVTLATAVWPTEGQHGGGGQLPPRLPSYGAPAHRPGVRVSNDTNPSDGQVRDAVICSCTAADAAGAGNGASATANATASEERDVELEAAVMVARTRWAGMTWRALVPYSTISHDEPSGSPVATSWV</sequence>
<feature type="compositionally biased region" description="Low complexity" evidence="1">
    <location>
        <begin position="313"/>
        <end position="323"/>
    </location>
</feature>
<feature type="compositionally biased region" description="Low complexity" evidence="1">
    <location>
        <begin position="399"/>
        <end position="414"/>
    </location>
</feature>
<feature type="region of interest" description="Disordered" evidence="1">
    <location>
        <begin position="1387"/>
        <end position="1422"/>
    </location>
</feature>
<reference evidence="2" key="1">
    <citation type="journal article" date="2021" name="Proc. Natl. Acad. Sci. U.S.A.">
        <title>Three genomes in the algal genus Volvox reveal the fate of a haploid sex-determining region after a transition to homothallism.</title>
        <authorList>
            <person name="Yamamoto K."/>
            <person name="Hamaji T."/>
            <person name="Kawai-Toyooka H."/>
            <person name="Matsuzaki R."/>
            <person name="Takahashi F."/>
            <person name="Nishimura Y."/>
            <person name="Kawachi M."/>
            <person name="Noguchi H."/>
            <person name="Minakuchi Y."/>
            <person name="Umen J.G."/>
            <person name="Toyoda A."/>
            <person name="Nozaki H."/>
        </authorList>
    </citation>
    <scope>NUCLEOTIDE SEQUENCE</scope>
    <source>
        <strain evidence="2">NIES-3785</strain>
    </source>
</reference>
<accession>A0A8J4GUD2</accession>
<evidence type="ECO:0000313" key="2">
    <source>
        <dbReference type="EMBL" id="GIM15280.1"/>
    </source>
</evidence>
<comment type="caution">
    <text evidence="2">The sequence shown here is derived from an EMBL/GenBank/DDBJ whole genome shotgun (WGS) entry which is preliminary data.</text>
</comment>
<feature type="compositionally biased region" description="Basic and acidic residues" evidence="1">
    <location>
        <begin position="1458"/>
        <end position="1502"/>
    </location>
</feature>
<feature type="compositionally biased region" description="Basic and acidic residues" evidence="1">
    <location>
        <begin position="1331"/>
        <end position="1357"/>
    </location>
</feature>
<organism evidence="2 3">
    <name type="scientific">Volvox reticuliferus</name>
    <dbReference type="NCBI Taxonomy" id="1737510"/>
    <lineage>
        <taxon>Eukaryota</taxon>
        <taxon>Viridiplantae</taxon>
        <taxon>Chlorophyta</taxon>
        <taxon>core chlorophytes</taxon>
        <taxon>Chlorophyceae</taxon>
        <taxon>CS clade</taxon>
        <taxon>Chlamydomonadales</taxon>
        <taxon>Volvocaceae</taxon>
        <taxon>Volvox</taxon>
    </lineage>
</organism>
<feature type="compositionally biased region" description="Gly residues" evidence="1">
    <location>
        <begin position="1282"/>
        <end position="1291"/>
    </location>
</feature>